<proteinExistence type="predicted"/>
<feature type="signal peptide" evidence="1">
    <location>
        <begin position="1"/>
        <end position="18"/>
    </location>
</feature>
<keyword evidence="2" id="KW-1185">Reference proteome</keyword>
<accession>A0A6P8B7P6</accession>
<keyword evidence="1" id="KW-0732">Signal</keyword>
<gene>
    <name evidence="3" type="ORF">PgNI_05488</name>
</gene>
<evidence type="ECO:0000256" key="1">
    <source>
        <dbReference type="SAM" id="SignalP"/>
    </source>
</evidence>
<protein>
    <submittedName>
        <fullName evidence="3">Uncharacterized protein</fullName>
    </submittedName>
</protein>
<dbReference type="GeneID" id="41960428"/>
<name>A0A6P8B7P6_PYRGI</name>
<dbReference type="InterPro" id="IPR045634">
    <property type="entry name" value="DUF6413"/>
</dbReference>
<evidence type="ECO:0000313" key="2">
    <source>
        <dbReference type="Proteomes" id="UP000515153"/>
    </source>
</evidence>
<dbReference type="Proteomes" id="UP000515153">
    <property type="component" value="Chromosome I"/>
</dbReference>
<reference evidence="3" key="2">
    <citation type="submission" date="2019-10" db="EMBL/GenBank/DDBJ databases">
        <authorList>
            <consortium name="NCBI Genome Project"/>
        </authorList>
    </citation>
    <scope>NUCLEOTIDE SEQUENCE</scope>
    <source>
        <strain evidence="3">NI907</strain>
    </source>
</reference>
<reference evidence="2 3" key="1">
    <citation type="journal article" date="2019" name="Mol. Biol. Evol.">
        <title>Blast fungal genomes show frequent chromosomal changes, gene gains and losses, and effector gene turnover.</title>
        <authorList>
            <person name="Gomez Luciano L.B."/>
            <person name="Jason Tsai I."/>
            <person name="Chuma I."/>
            <person name="Tosa Y."/>
            <person name="Chen Y.H."/>
            <person name="Li J.Y."/>
            <person name="Li M.Y."/>
            <person name="Jade Lu M.Y."/>
            <person name="Nakayashiki H."/>
            <person name="Li W.H."/>
        </authorList>
    </citation>
    <scope>NUCLEOTIDE SEQUENCE [LARGE SCALE GENOMIC DNA]</scope>
    <source>
        <strain evidence="2 3">NI907</strain>
    </source>
</reference>
<sequence length="106" mass="11330">MRTSFIALLLVGPTAVLSIEKVVGIVTTGPLCCDKGTGDDSETCKKKGMNSYCCSNERNDRDGGCDGNEIFVAGRTVKAYVATDNCKRDSAWYPNTTFVGFIGCAE</sequence>
<feature type="chain" id="PRO_5027700307" evidence="1">
    <location>
        <begin position="19"/>
        <end position="106"/>
    </location>
</feature>
<dbReference type="KEGG" id="pgri:PgNI_05488"/>
<dbReference type="Pfam" id="PF19951">
    <property type="entry name" value="DUF6413"/>
    <property type="match status" value="1"/>
</dbReference>
<evidence type="ECO:0000313" key="3">
    <source>
        <dbReference type="RefSeq" id="XP_030983034.1"/>
    </source>
</evidence>
<organism evidence="2 3">
    <name type="scientific">Pyricularia grisea</name>
    <name type="common">Crabgrass-specific blast fungus</name>
    <name type="synonym">Magnaporthe grisea</name>
    <dbReference type="NCBI Taxonomy" id="148305"/>
    <lineage>
        <taxon>Eukaryota</taxon>
        <taxon>Fungi</taxon>
        <taxon>Dikarya</taxon>
        <taxon>Ascomycota</taxon>
        <taxon>Pezizomycotina</taxon>
        <taxon>Sordariomycetes</taxon>
        <taxon>Sordariomycetidae</taxon>
        <taxon>Magnaporthales</taxon>
        <taxon>Pyriculariaceae</taxon>
        <taxon>Pyricularia</taxon>
    </lineage>
</organism>
<dbReference type="AlphaFoldDB" id="A0A6P8B7P6"/>
<dbReference type="RefSeq" id="XP_030983034.1">
    <property type="nucleotide sequence ID" value="XM_031125519.1"/>
</dbReference>
<reference evidence="3" key="3">
    <citation type="submission" date="2025-08" db="UniProtKB">
        <authorList>
            <consortium name="RefSeq"/>
        </authorList>
    </citation>
    <scope>IDENTIFICATION</scope>
    <source>
        <strain evidence="3">NI907</strain>
    </source>
</reference>